<comment type="subcellular location">
    <subcellularLocation>
        <location evidence="1">Cell membrane</location>
    </subcellularLocation>
    <subcellularLocation>
        <location evidence="2">Cytoplasm</location>
    </subcellularLocation>
</comment>
<dbReference type="Pfam" id="PF13424">
    <property type="entry name" value="TPR_12"/>
    <property type="match status" value="3"/>
</dbReference>
<dbReference type="GO" id="GO:0000132">
    <property type="term" value="P:establishment of mitotic spindle orientation"/>
    <property type="evidence" value="ECO:0007669"/>
    <property type="project" value="TreeGrafter"/>
</dbReference>
<evidence type="ECO:0000256" key="3">
    <source>
        <dbReference type="ARBA" id="ARBA00006600"/>
    </source>
</evidence>
<dbReference type="Pfam" id="PF02188">
    <property type="entry name" value="GoLoco"/>
    <property type="match status" value="3"/>
</dbReference>
<dbReference type="Pfam" id="PF13176">
    <property type="entry name" value="TPR_7"/>
    <property type="match status" value="1"/>
</dbReference>
<sequence length="648" mass="72048">MSLSASAENLSTDSQAYDGSSNMCLELALEGERLCKAGDCRAGVAFFQAAIQAGTDDLRTLSAIYSQLGNAYFYLGDYGKAMQYHKHDLTLARTMGDKLGEAKSSGNLGNTLKVMGRFDEAVLCCKRHLDLSRELNDRQSEGRALYNLGNVYHAKGKHISRVGNKEPGEFADDVKSCLQQAVSYYEENLALMRELEDVAAQGRACGNLGNTHYLLGDFAQAIRYHEERLSIARQFGDKAAERRAHSNLGNSHIFLGQFEDAAHHYKRTLALAQELGDHAVEAQACYSLGNTYTLLRDYETAIEYHLRHLLIAQHLADRVGEGRACWSLGNAYAALSNHEKALYFANKHLEISKELNDAIGEATAKVNIADLRKIMNLPESPDSNETSKVSDATMSPTSPYAVDPPPANQRIHRVRRESMEQLNLIKMTPDGKQNKQGLTLHAPPAMARAPSPVKNEDEDSFFDLLSRFQSKRMDDQRCSLNVDNKENTNVANLPRDGPDDLIDMIAGMQSKRMDEQRVSLPHLPGLQSNSLQRLTDSNRNSIPDDSFLDQLVRCQDSRLEDQRSPLPQAAVDTELDPPLAISENNPRKSGATVPDEDFFSLIMRFQSGRMDDQRAAIPRMEHRMANGSVPHVHNGTTTNNHTSSKKKK</sequence>
<keyword evidence="5" id="KW-0963">Cytoplasm</keyword>
<keyword evidence="9" id="KW-0472">Membrane</keyword>
<dbReference type="PANTHER" id="PTHR45954:SF1">
    <property type="entry name" value="LD33695P"/>
    <property type="match status" value="1"/>
</dbReference>
<feature type="region of interest" description="Disordered" evidence="11">
    <location>
        <begin position="377"/>
        <end position="407"/>
    </location>
</feature>
<dbReference type="GO" id="GO:0005938">
    <property type="term" value="C:cell cortex"/>
    <property type="evidence" value="ECO:0007669"/>
    <property type="project" value="TreeGrafter"/>
</dbReference>
<dbReference type="GO" id="GO:0001965">
    <property type="term" value="F:G-protein alpha-subunit binding"/>
    <property type="evidence" value="ECO:0007669"/>
    <property type="project" value="TreeGrafter"/>
</dbReference>
<comment type="similarity">
    <text evidence="3">Belongs to the GPSM family.</text>
</comment>
<comment type="caution">
    <text evidence="12">The sequence shown here is derived from an EMBL/GenBank/DDBJ whole genome shotgun (WGS) entry which is preliminary data.</text>
</comment>
<keyword evidence="8 10" id="KW-0802">TPR repeat</keyword>
<dbReference type="Gene3D" id="1.25.40.10">
    <property type="entry name" value="Tetratricopeptide repeat domain"/>
    <property type="match status" value="3"/>
</dbReference>
<organism evidence="12 13">
    <name type="scientific">Ignelater luminosus</name>
    <name type="common">Cucubano</name>
    <name type="synonym">Pyrophorus luminosus</name>
    <dbReference type="NCBI Taxonomy" id="2038154"/>
    <lineage>
        <taxon>Eukaryota</taxon>
        <taxon>Metazoa</taxon>
        <taxon>Ecdysozoa</taxon>
        <taxon>Arthropoda</taxon>
        <taxon>Hexapoda</taxon>
        <taxon>Insecta</taxon>
        <taxon>Pterygota</taxon>
        <taxon>Neoptera</taxon>
        <taxon>Endopterygota</taxon>
        <taxon>Coleoptera</taxon>
        <taxon>Polyphaga</taxon>
        <taxon>Elateriformia</taxon>
        <taxon>Elateroidea</taxon>
        <taxon>Elateridae</taxon>
        <taxon>Agrypninae</taxon>
        <taxon>Pyrophorini</taxon>
        <taxon>Ignelater</taxon>
    </lineage>
</organism>
<evidence type="ECO:0000256" key="2">
    <source>
        <dbReference type="ARBA" id="ARBA00004496"/>
    </source>
</evidence>
<dbReference type="SMART" id="SM00028">
    <property type="entry name" value="TPR"/>
    <property type="match status" value="7"/>
</dbReference>
<dbReference type="PROSITE" id="PS50005">
    <property type="entry name" value="TPR"/>
    <property type="match status" value="2"/>
</dbReference>
<dbReference type="FunFam" id="1.25.40.10:FF:000043">
    <property type="entry name" value="G-protein-signaling modulator 2 isoform X1"/>
    <property type="match status" value="1"/>
</dbReference>
<feature type="compositionally biased region" description="Polar residues" evidence="11">
    <location>
        <begin position="381"/>
        <end position="398"/>
    </location>
</feature>
<feature type="repeat" description="TPR" evidence="10">
    <location>
        <begin position="62"/>
        <end position="95"/>
    </location>
</feature>
<keyword evidence="7" id="KW-0677">Repeat</keyword>
<name>A0A8K0D4P7_IGNLU</name>
<dbReference type="OrthoDB" id="286233at2759"/>
<evidence type="ECO:0000256" key="7">
    <source>
        <dbReference type="ARBA" id="ARBA00022737"/>
    </source>
</evidence>
<feature type="repeat" description="TPR" evidence="10">
    <location>
        <begin position="242"/>
        <end position="275"/>
    </location>
</feature>
<dbReference type="InterPro" id="IPR052386">
    <property type="entry name" value="GPSM"/>
</dbReference>
<keyword evidence="6" id="KW-0597">Phosphoprotein</keyword>
<accession>A0A8K0D4P7</accession>
<evidence type="ECO:0008006" key="14">
    <source>
        <dbReference type="Google" id="ProtNLM"/>
    </source>
</evidence>
<evidence type="ECO:0000313" key="12">
    <source>
        <dbReference type="EMBL" id="KAF2899363.1"/>
    </source>
</evidence>
<dbReference type="SMART" id="SM00390">
    <property type="entry name" value="GoLoco"/>
    <property type="match status" value="4"/>
</dbReference>
<dbReference type="PANTHER" id="PTHR45954">
    <property type="entry name" value="LD33695P"/>
    <property type="match status" value="1"/>
</dbReference>
<protein>
    <recommendedName>
        <fullName evidence="14">G-protein-signaling modulator 2</fullName>
    </recommendedName>
</protein>
<reference evidence="12" key="1">
    <citation type="submission" date="2019-08" db="EMBL/GenBank/DDBJ databases">
        <title>The genome of the North American firefly Photinus pyralis.</title>
        <authorList>
            <consortium name="Photinus pyralis genome working group"/>
            <person name="Fallon T.R."/>
            <person name="Sander Lower S.E."/>
            <person name="Weng J.-K."/>
        </authorList>
    </citation>
    <scope>NUCLEOTIDE SEQUENCE</scope>
    <source>
        <strain evidence="12">TRF0915ILg1</strain>
        <tissue evidence="12">Whole body</tissue>
    </source>
</reference>
<dbReference type="InterPro" id="IPR019734">
    <property type="entry name" value="TPR_rpt"/>
</dbReference>
<dbReference type="SUPFAM" id="SSF48452">
    <property type="entry name" value="TPR-like"/>
    <property type="match status" value="2"/>
</dbReference>
<dbReference type="InterPro" id="IPR011990">
    <property type="entry name" value="TPR-like_helical_dom_sf"/>
</dbReference>
<gene>
    <name evidence="12" type="ORF">ILUMI_06806</name>
</gene>
<keyword evidence="4" id="KW-1003">Cell membrane</keyword>
<dbReference type="Proteomes" id="UP000801492">
    <property type="component" value="Unassembled WGS sequence"/>
</dbReference>
<dbReference type="AlphaFoldDB" id="A0A8K0D4P7"/>
<keyword evidence="13" id="KW-1185">Reference proteome</keyword>
<feature type="region of interest" description="Disordered" evidence="11">
    <location>
        <begin position="624"/>
        <end position="648"/>
    </location>
</feature>
<evidence type="ECO:0000256" key="11">
    <source>
        <dbReference type="SAM" id="MobiDB-lite"/>
    </source>
</evidence>
<evidence type="ECO:0000256" key="4">
    <source>
        <dbReference type="ARBA" id="ARBA00022475"/>
    </source>
</evidence>
<evidence type="ECO:0000256" key="5">
    <source>
        <dbReference type="ARBA" id="ARBA00022490"/>
    </source>
</evidence>
<feature type="region of interest" description="Disordered" evidence="11">
    <location>
        <begin position="559"/>
        <end position="593"/>
    </location>
</feature>
<dbReference type="EMBL" id="VTPC01002852">
    <property type="protein sequence ID" value="KAF2899363.1"/>
    <property type="molecule type" value="Genomic_DNA"/>
</dbReference>
<feature type="region of interest" description="Disordered" evidence="11">
    <location>
        <begin position="522"/>
        <end position="545"/>
    </location>
</feature>
<evidence type="ECO:0000256" key="9">
    <source>
        <dbReference type="ARBA" id="ARBA00023136"/>
    </source>
</evidence>
<dbReference type="InterPro" id="IPR003109">
    <property type="entry name" value="GoLoco_motif"/>
</dbReference>
<evidence type="ECO:0000256" key="10">
    <source>
        <dbReference type="PROSITE-ProRule" id="PRU00339"/>
    </source>
</evidence>
<dbReference type="GO" id="GO:0005886">
    <property type="term" value="C:plasma membrane"/>
    <property type="evidence" value="ECO:0007669"/>
    <property type="project" value="UniProtKB-SubCell"/>
</dbReference>
<feature type="compositionally biased region" description="Polar residues" evidence="11">
    <location>
        <begin position="526"/>
        <end position="543"/>
    </location>
</feature>
<evidence type="ECO:0000256" key="8">
    <source>
        <dbReference type="ARBA" id="ARBA00022803"/>
    </source>
</evidence>
<dbReference type="PROSITE" id="PS50877">
    <property type="entry name" value="GOLOCO"/>
    <property type="match status" value="4"/>
</dbReference>
<evidence type="ECO:0000256" key="6">
    <source>
        <dbReference type="ARBA" id="ARBA00022553"/>
    </source>
</evidence>
<dbReference type="GO" id="GO:0005092">
    <property type="term" value="F:GDP-dissociation inhibitor activity"/>
    <property type="evidence" value="ECO:0007669"/>
    <property type="project" value="TreeGrafter"/>
</dbReference>
<evidence type="ECO:0000313" key="13">
    <source>
        <dbReference type="Proteomes" id="UP000801492"/>
    </source>
</evidence>
<evidence type="ECO:0000256" key="1">
    <source>
        <dbReference type="ARBA" id="ARBA00004236"/>
    </source>
</evidence>
<proteinExistence type="inferred from homology"/>